<feature type="transmembrane region" description="Helical" evidence="2">
    <location>
        <begin position="25"/>
        <end position="43"/>
    </location>
</feature>
<evidence type="ECO:0000313" key="3">
    <source>
        <dbReference type="EMBL" id="TGG75786.1"/>
    </source>
</evidence>
<dbReference type="AlphaFoldDB" id="A0A8H1L2C4"/>
<name>A0A8H1L2C4_9ACTN</name>
<dbReference type="Proteomes" id="UP000298111">
    <property type="component" value="Unassembled WGS sequence"/>
</dbReference>
<evidence type="ECO:0000256" key="2">
    <source>
        <dbReference type="SAM" id="Phobius"/>
    </source>
</evidence>
<gene>
    <name evidence="3" type="ORF">D8771_32890</name>
</gene>
<protein>
    <submittedName>
        <fullName evidence="3">Uncharacterized protein</fullName>
    </submittedName>
</protein>
<feature type="compositionally biased region" description="Basic and acidic residues" evidence="1">
    <location>
        <begin position="338"/>
        <end position="351"/>
    </location>
</feature>
<keyword evidence="2" id="KW-1133">Transmembrane helix</keyword>
<feature type="region of interest" description="Disordered" evidence="1">
    <location>
        <begin position="329"/>
        <end position="351"/>
    </location>
</feature>
<comment type="caution">
    <text evidence="3">The sequence shown here is derived from an EMBL/GenBank/DDBJ whole genome shotgun (WGS) entry which is preliminary data.</text>
</comment>
<keyword evidence="2" id="KW-0472">Membrane</keyword>
<dbReference type="RefSeq" id="WP_135567795.1">
    <property type="nucleotide sequence ID" value="NZ_CP103060.1"/>
</dbReference>
<sequence length="382" mass="41071">MSEEERERRDAVRAQVDRRRRRRRVVAWCVAGAVVLGIAGWAAEPSVRDKVITARACDGAIPDGSMDVLRATTQEPDAHLTDHTTEIRPELGRYFCQVGSGRLRVLEVRAYTRRDDIDRELATEFGDDGGHPRAALPGGLPGFERSIAGITLMPPCPGRGKDAAGHPGRLLVEVLGGYPAPAHQLLRTGAAVANKAAERLGCGGKPLPVPASEAEPEQVRPAAAAGTSCAALADVRLPDPVWTAELRIPRGPAPMASCALRRPGKDENGEPRDAVVQLYGYYGDFSQRMVLRAARMDGVAGDRERTGPWLTRSGGWALARCDGQAAAFQVQGSPRGGAEGDEKTEDGRDLRDKRKLRDLLASFAKKESAARGCEGLRLPSVR</sequence>
<evidence type="ECO:0000313" key="4">
    <source>
        <dbReference type="Proteomes" id="UP000298111"/>
    </source>
</evidence>
<dbReference type="EMBL" id="RCIY01000114">
    <property type="protein sequence ID" value="TGG75786.1"/>
    <property type="molecule type" value="Genomic_DNA"/>
</dbReference>
<reference evidence="3 4" key="1">
    <citation type="submission" date="2018-10" db="EMBL/GenBank/DDBJ databases">
        <title>Isolation of pseudouridimycin from Streptomyces albus DSM 40763.</title>
        <authorList>
            <person name="Rosenqvist P."/>
            <person name="Metsae-Ketelae M."/>
            <person name="Virta P."/>
        </authorList>
    </citation>
    <scope>NUCLEOTIDE SEQUENCE [LARGE SCALE GENOMIC DNA]</scope>
    <source>
        <strain evidence="3 4">DSM 40763</strain>
    </source>
</reference>
<dbReference type="GeneID" id="75181851"/>
<proteinExistence type="predicted"/>
<accession>A0A8H1L2C4</accession>
<evidence type="ECO:0000256" key="1">
    <source>
        <dbReference type="SAM" id="MobiDB-lite"/>
    </source>
</evidence>
<keyword evidence="2" id="KW-0812">Transmembrane</keyword>
<organism evidence="3 4">
    <name type="scientific">Streptomyces albus</name>
    <dbReference type="NCBI Taxonomy" id="1888"/>
    <lineage>
        <taxon>Bacteria</taxon>
        <taxon>Bacillati</taxon>
        <taxon>Actinomycetota</taxon>
        <taxon>Actinomycetes</taxon>
        <taxon>Kitasatosporales</taxon>
        <taxon>Streptomycetaceae</taxon>
        <taxon>Streptomyces</taxon>
    </lineage>
</organism>